<comment type="catalytic activity">
    <reaction evidence="17 19">
        <text>alpha-ribazole + adenosylcob(III)inamide-GDP = adenosylcob(III)alamin + GMP + H(+)</text>
        <dbReference type="Rhea" id="RHEA:16049"/>
        <dbReference type="ChEBI" id="CHEBI:10329"/>
        <dbReference type="ChEBI" id="CHEBI:15378"/>
        <dbReference type="ChEBI" id="CHEBI:18408"/>
        <dbReference type="ChEBI" id="CHEBI:58115"/>
        <dbReference type="ChEBI" id="CHEBI:60487"/>
        <dbReference type="EC" id="2.7.8.26"/>
    </reaction>
</comment>
<dbReference type="EMBL" id="LWDV01000009">
    <property type="protein sequence ID" value="OCL26142.1"/>
    <property type="molecule type" value="Genomic_DNA"/>
</dbReference>
<reference evidence="20 21" key="2">
    <citation type="submission" date="2016-08" db="EMBL/GenBank/DDBJ databases">
        <title>Orenia metallireducens sp. nov. strain Z6, a Novel Metal-reducing Firmicute from the Deep Subsurface.</title>
        <authorList>
            <person name="Maxim B.I."/>
            <person name="Kenneth K."/>
            <person name="Flynn T.M."/>
            <person name="Oloughlin E.J."/>
            <person name="Locke R.A."/>
            <person name="Weber J.R."/>
            <person name="Egan S.M."/>
            <person name="Mackie R.I."/>
            <person name="Cann I.K."/>
        </authorList>
    </citation>
    <scope>NUCLEOTIDE SEQUENCE [LARGE SCALE GENOMIC DNA]</scope>
    <source>
        <strain evidence="20 21">Z6</strain>
    </source>
</reference>
<keyword evidence="11 19" id="KW-0460">Magnesium</keyword>
<keyword evidence="10 19" id="KW-0812">Transmembrane</keyword>
<evidence type="ECO:0000256" key="4">
    <source>
        <dbReference type="ARBA" id="ARBA00010561"/>
    </source>
</evidence>
<evidence type="ECO:0000256" key="16">
    <source>
        <dbReference type="ARBA" id="ARBA00032853"/>
    </source>
</evidence>
<evidence type="ECO:0000256" key="11">
    <source>
        <dbReference type="ARBA" id="ARBA00022842"/>
    </source>
</evidence>
<accession>A0A1C0A7D3</accession>
<keyword evidence="8 19" id="KW-0169">Cobalamin biosynthesis</keyword>
<evidence type="ECO:0000256" key="13">
    <source>
        <dbReference type="ARBA" id="ARBA00023136"/>
    </source>
</evidence>
<dbReference type="InterPro" id="IPR003805">
    <property type="entry name" value="CobS"/>
</dbReference>
<feature type="transmembrane region" description="Helical" evidence="19">
    <location>
        <begin position="64"/>
        <end position="85"/>
    </location>
</feature>
<keyword evidence="21" id="KW-1185">Reference proteome</keyword>
<evidence type="ECO:0000256" key="5">
    <source>
        <dbReference type="ARBA" id="ARBA00013200"/>
    </source>
</evidence>
<evidence type="ECO:0000256" key="15">
    <source>
        <dbReference type="ARBA" id="ARBA00032605"/>
    </source>
</evidence>
<organism evidence="20 21">
    <name type="scientific">Orenia metallireducens</name>
    <dbReference type="NCBI Taxonomy" id="1413210"/>
    <lineage>
        <taxon>Bacteria</taxon>
        <taxon>Bacillati</taxon>
        <taxon>Bacillota</taxon>
        <taxon>Clostridia</taxon>
        <taxon>Halanaerobiales</taxon>
        <taxon>Halobacteroidaceae</taxon>
        <taxon>Orenia</taxon>
    </lineage>
</organism>
<keyword evidence="9 19" id="KW-0808">Transferase</keyword>
<evidence type="ECO:0000256" key="8">
    <source>
        <dbReference type="ARBA" id="ARBA00022573"/>
    </source>
</evidence>
<comment type="subcellular location">
    <subcellularLocation>
        <location evidence="2 19">Cell membrane</location>
        <topology evidence="2 19">Multi-pass membrane protein</topology>
    </subcellularLocation>
</comment>
<dbReference type="GO" id="GO:0051073">
    <property type="term" value="F:adenosylcobinamide-GDP ribazoletransferase activity"/>
    <property type="evidence" value="ECO:0007669"/>
    <property type="project" value="UniProtKB-UniRule"/>
</dbReference>
<evidence type="ECO:0000256" key="17">
    <source>
        <dbReference type="ARBA" id="ARBA00048623"/>
    </source>
</evidence>
<dbReference type="GO" id="GO:0009236">
    <property type="term" value="P:cobalamin biosynthetic process"/>
    <property type="evidence" value="ECO:0007669"/>
    <property type="project" value="UniProtKB-UniRule"/>
</dbReference>
<evidence type="ECO:0000256" key="1">
    <source>
        <dbReference type="ARBA" id="ARBA00001946"/>
    </source>
</evidence>
<dbReference type="NCBIfam" id="TIGR00317">
    <property type="entry name" value="cobS"/>
    <property type="match status" value="1"/>
</dbReference>
<name>A0A1C0A7D3_9FIRM</name>
<dbReference type="OrthoDB" id="9794626at2"/>
<evidence type="ECO:0000313" key="21">
    <source>
        <dbReference type="Proteomes" id="UP000093514"/>
    </source>
</evidence>
<dbReference type="UniPathway" id="UPA00148">
    <property type="reaction ID" value="UER00238"/>
</dbReference>
<keyword evidence="13 19" id="KW-0472">Membrane</keyword>
<sequence length="248" mass="27984">MNSFLLAVQFITRIPINKELDYSDQALAKSMVYYPLIGTLLGGILYLIDYLASLYFGQWVTNSLLILAMVLLTGGIHLDGLMDSCDGLFSGREKEKMLEIMRDSRVGAFGVIGLVTIFLLKFGLLAEVPSNHKLAILLFFPTISRWSIVYAAFRYPYARKLGMGKVYADNLKLSDLLVVSMWTLLLAVFLFRLKGILIIVFTWLFIRIISKLVIKKIDGLTGDNYGAINELVEVFSLLVMAFLLRLNF</sequence>
<comment type="similarity">
    <text evidence="4 19">Belongs to the CobS family.</text>
</comment>
<keyword evidence="7 19" id="KW-1003">Cell membrane</keyword>
<evidence type="ECO:0000313" key="20">
    <source>
        <dbReference type="EMBL" id="OCL26142.1"/>
    </source>
</evidence>
<evidence type="ECO:0000256" key="18">
    <source>
        <dbReference type="ARBA" id="ARBA00049504"/>
    </source>
</evidence>
<reference evidence="21" key="1">
    <citation type="submission" date="2016-07" db="EMBL/GenBank/DDBJ databases">
        <authorList>
            <person name="Florea S."/>
            <person name="Webb J.S."/>
            <person name="Jaromczyk J."/>
            <person name="Schardl C.L."/>
        </authorList>
    </citation>
    <scope>NUCLEOTIDE SEQUENCE [LARGE SCALE GENOMIC DNA]</scope>
    <source>
        <strain evidence="21">Z6</strain>
    </source>
</reference>
<keyword evidence="12 19" id="KW-1133">Transmembrane helix</keyword>
<feature type="transmembrane region" description="Helical" evidence="19">
    <location>
        <begin position="134"/>
        <end position="153"/>
    </location>
</feature>
<dbReference type="RefSeq" id="WP_068717663.1">
    <property type="nucleotide sequence ID" value="NZ_LWDV01000009.1"/>
</dbReference>
<comment type="catalytic activity">
    <reaction evidence="18 19">
        <text>alpha-ribazole 5'-phosphate + adenosylcob(III)inamide-GDP = adenosylcob(III)alamin 5'-phosphate + GMP + H(+)</text>
        <dbReference type="Rhea" id="RHEA:23560"/>
        <dbReference type="ChEBI" id="CHEBI:15378"/>
        <dbReference type="ChEBI" id="CHEBI:57918"/>
        <dbReference type="ChEBI" id="CHEBI:58115"/>
        <dbReference type="ChEBI" id="CHEBI:60487"/>
        <dbReference type="ChEBI" id="CHEBI:60493"/>
        <dbReference type="EC" id="2.7.8.26"/>
    </reaction>
</comment>
<comment type="cofactor">
    <cofactor evidence="1 19">
        <name>Mg(2+)</name>
        <dbReference type="ChEBI" id="CHEBI:18420"/>
    </cofactor>
</comment>
<comment type="function">
    <text evidence="14 19">Joins adenosylcobinamide-GDP and alpha-ribazole to generate adenosylcobalamin (Ado-cobalamin). Also synthesizes adenosylcobalamin 5'-phosphate from adenosylcobinamide-GDP and alpha-ribazole 5'-phosphate.</text>
</comment>
<dbReference type="AlphaFoldDB" id="A0A1C0A7D3"/>
<dbReference type="Proteomes" id="UP000093514">
    <property type="component" value="Unassembled WGS sequence"/>
</dbReference>
<dbReference type="GO" id="GO:0005886">
    <property type="term" value="C:plasma membrane"/>
    <property type="evidence" value="ECO:0007669"/>
    <property type="project" value="UniProtKB-SubCell"/>
</dbReference>
<dbReference type="HAMAP" id="MF_00719">
    <property type="entry name" value="CobS"/>
    <property type="match status" value="1"/>
</dbReference>
<evidence type="ECO:0000256" key="9">
    <source>
        <dbReference type="ARBA" id="ARBA00022679"/>
    </source>
</evidence>
<evidence type="ECO:0000256" key="12">
    <source>
        <dbReference type="ARBA" id="ARBA00022989"/>
    </source>
</evidence>
<evidence type="ECO:0000256" key="2">
    <source>
        <dbReference type="ARBA" id="ARBA00004651"/>
    </source>
</evidence>
<evidence type="ECO:0000256" key="19">
    <source>
        <dbReference type="HAMAP-Rule" id="MF_00719"/>
    </source>
</evidence>
<comment type="caution">
    <text evidence="20">The sequence shown here is derived from an EMBL/GenBank/DDBJ whole genome shotgun (WGS) entry which is preliminary data.</text>
</comment>
<evidence type="ECO:0000256" key="14">
    <source>
        <dbReference type="ARBA" id="ARBA00025228"/>
    </source>
</evidence>
<feature type="transmembrane region" description="Helical" evidence="19">
    <location>
        <begin position="106"/>
        <end position="128"/>
    </location>
</feature>
<evidence type="ECO:0000256" key="10">
    <source>
        <dbReference type="ARBA" id="ARBA00022692"/>
    </source>
</evidence>
<protein>
    <recommendedName>
        <fullName evidence="6 19">Adenosylcobinamide-GDP ribazoletransferase</fullName>
        <ecNumber evidence="5 19">2.7.8.26</ecNumber>
    </recommendedName>
    <alternativeName>
        <fullName evidence="16 19">Cobalamin synthase</fullName>
    </alternativeName>
    <alternativeName>
        <fullName evidence="15 19">Cobalamin-5'-phosphate synthase</fullName>
    </alternativeName>
</protein>
<gene>
    <name evidence="19" type="primary">cobS</name>
    <name evidence="20" type="ORF">U472_08995</name>
</gene>
<dbReference type="EC" id="2.7.8.26" evidence="5 19"/>
<evidence type="ECO:0000256" key="7">
    <source>
        <dbReference type="ARBA" id="ARBA00022475"/>
    </source>
</evidence>
<dbReference type="PANTHER" id="PTHR34148">
    <property type="entry name" value="ADENOSYLCOBINAMIDE-GDP RIBAZOLETRANSFERASE"/>
    <property type="match status" value="1"/>
</dbReference>
<proteinExistence type="inferred from homology"/>
<dbReference type="PANTHER" id="PTHR34148:SF1">
    <property type="entry name" value="ADENOSYLCOBINAMIDE-GDP RIBAZOLETRANSFERASE"/>
    <property type="match status" value="1"/>
</dbReference>
<comment type="pathway">
    <text evidence="3 19">Cofactor biosynthesis; adenosylcobalamin biosynthesis; adenosylcobalamin from cob(II)yrinate a,c-diamide: step 7/7.</text>
</comment>
<feature type="transmembrane region" description="Helical" evidence="19">
    <location>
        <begin position="32"/>
        <end position="52"/>
    </location>
</feature>
<dbReference type="Pfam" id="PF02654">
    <property type="entry name" value="CobS"/>
    <property type="match status" value="1"/>
</dbReference>
<dbReference type="GO" id="GO:0008818">
    <property type="term" value="F:cobalamin 5'-phosphate synthase activity"/>
    <property type="evidence" value="ECO:0007669"/>
    <property type="project" value="UniProtKB-UniRule"/>
</dbReference>
<evidence type="ECO:0000256" key="6">
    <source>
        <dbReference type="ARBA" id="ARBA00015850"/>
    </source>
</evidence>
<evidence type="ECO:0000256" key="3">
    <source>
        <dbReference type="ARBA" id="ARBA00004663"/>
    </source>
</evidence>